<dbReference type="Gene3D" id="3.40.30.10">
    <property type="entry name" value="Glutaredoxin"/>
    <property type="match status" value="1"/>
</dbReference>
<evidence type="ECO:0000256" key="4">
    <source>
        <dbReference type="ARBA" id="ARBA00022449"/>
    </source>
</evidence>
<feature type="transmembrane region" description="Helical" evidence="12">
    <location>
        <begin position="336"/>
        <end position="355"/>
    </location>
</feature>
<comment type="similarity">
    <text evidence="12">Belongs to the NhaA Na(+)/H(+) (TC 2.A.33) antiporter family.</text>
</comment>
<feature type="region of interest" description="Disordered" evidence="13">
    <location>
        <begin position="625"/>
        <end position="673"/>
    </location>
</feature>
<dbReference type="RefSeq" id="WP_179224377.1">
    <property type="nucleotide sequence ID" value="NZ_FZOO01000004.1"/>
</dbReference>
<keyword evidence="8 12" id="KW-0915">Sodium</keyword>
<dbReference type="PANTHER" id="PTHR30341">
    <property type="entry name" value="SODIUM ION/PROTON ANTIPORTER NHAA-RELATED"/>
    <property type="match status" value="1"/>
</dbReference>
<dbReference type="GO" id="GO:0015385">
    <property type="term" value="F:sodium:proton antiporter activity"/>
    <property type="evidence" value="ECO:0007669"/>
    <property type="project" value="UniProtKB-UniRule"/>
</dbReference>
<dbReference type="Pfam" id="PF13462">
    <property type="entry name" value="Thioredoxin_4"/>
    <property type="match status" value="1"/>
</dbReference>
<dbReference type="SUPFAM" id="SSF51206">
    <property type="entry name" value="cAMP-binding domain-like"/>
    <property type="match status" value="1"/>
</dbReference>
<evidence type="ECO:0000256" key="12">
    <source>
        <dbReference type="HAMAP-Rule" id="MF_01844"/>
    </source>
</evidence>
<feature type="domain" description="Cyclic nucleotide-binding" evidence="14">
    <location>
        <begin position="672"/>
        <end position="792"/>
    </location>
</feature>
<name>A0A239EDY1_9ACTN</name>
<dbReference type="Gene3D" id="1.20.1530.10">
    <property type="entry name" value="Na+/H+ antiporter like domain"/>
    <property type="match status" value="1"/>
</dbReference>
<dbReference type="InterPro" id="IPR013766">
    <property type="entry name" value="Thioredoxin_domain"/>
</dbReference>
<evidence type="ECO:0000256" key="7">
    <source>
        <dbReference type="ARBA" id="ARBA00022989"/>
    </source>
</evidence>
<feature type="transmembrane region" description="Helical" evidence="12">
    <location>
        <begin position="30"/>
        <end position="49"/>
    </location>
</feature>
<evidence type="ECO:0000256" key="5">
    <source>
        <dbReference type="ARBA" id="ARBA00022475"/>
    </source>
</evidence>
<dbReference type="Pfam" id="PF00027">
    <property type="entry name" value="cNMP_binding"/>
    <property type="match status" value="1"/>
</dbReference>
<dbReference type="InterPro" id="IPR000595">
    <property type="entry name" value="cNMP-bd_dom"/>
</dbReference>
<dbReference type="AlphaFoldDB" id="A0A239EDY1"/>
<dbReference type="GO" id="GO:0006885">
    <property type="term" value="P:regulation of pH"/>
    <property type="evidence" value="ECO:0007669"/>
    <property type="project" value="UniProtKB-UniRule"/>
</dbReference>
<reference evidence="17" key="1">
    <citation type="submission" date="2017-06" db="EMBL/GenBank/DDBJ databases">
        <authorList>
            <person name="Varghese N."/>
            <person name="Submissions S."/>
        </authorList>
    </citation>
    <scope>NUCLEOTIDE SEQUENCE [LARGE SCALE GENOMIC DNA]</scope>
    <source>
        <strain evidence="17">DSM 46839</strain>
    </source>
</reference>
<keyword evidence="10 12" id="KW-0472">Membrane</keyword>
<dbReference type="InterPro" id="IPR018490">
    <property type="entry name" value="cNMP-bd_dom_sf"/>
</dbReference>
<feature type="transmembrane region" description="Helical" evidence="12">
    <location>
        <begin position="375"/>
        <end position="398"/>
    </location>
</feature>
<dbReference type="InterPro" id="IPR014710">
    <property type="entry name" value="RmlC-like_jellyroll"/>
</dbReference>
<keyword evidence="11 12" id="KW-0739">Sodium transport</keyword>
<keyword evidence="9 12" id="KW-0406">Ion transport</keyword>
<dbReference type="GO" id="GO:0005886">
    <property type="term" value="C:plasma membrane"/>
    <property type="evidence" value="ECO:0007669"/>
    <property type="project" value="UniProtKB-SubCell"/>
</dbReference>
<dbReference type="Pfam" id="PF06965">
    <property type="entry name" value="Na_H_antiport_1"/>
    <property type="match status" value="1"/>
</dbReference>
<evidence type="ECO:0000256" key="1">
    <source>
        <dbReference type="ARBA" id="ARBA00004429"/>
    </source>
</evidence>
<keyword evidence="4 12" id="KW-0050">Antiport</keyword>
<dbReference type="SMART" id="SM00100">
    <property type="entry name" value="cNMP"/>
    <property type="match status" value="1"/>
</dbReference>
<feature type="transmembrane region" description="Helical" evidence="12">
    <location>
        <begin position="141"/>
        <end position="161"/>
    </location>
</feature>
<feature type="transmembrane region" description="Helical" evidence="12">
    <location>
        <begin position="306"/>
        <end position="324"/>
    </location>
</feature>
<dbReference type="PROSITE" id="PS50042">
    <property type="entry name" value="CNMP_BINDING_3"/>
    <property type="match status" value="1"/>
</dbReference>
<evidence type="ECO:0000256" key="8">
    <source>
        <dbReference type="ARBA" id="ARBA00023053"/>
    </source>
</evidence>
<evidence type="ECO:0000256" key="10">
    <source>
        <dbReference type="ARBA" id="ARBA00023136"/>
    </source>
</evidence>
<evidence type="ECO:0000259" key="15">
    <source>
        <dbReference type="PROSITE" id="PS51352"/>
    </source>
</evidence>
<keyword evidence="6 12" id="KW-0812">Transmembrane</keyword>
<dbReference type="PANTHER" id="PTHR30341:SF0">
    <property type="entry name" value="NA(+)_H(+) ANTIPORTER NHAA"/>
    <property type="match status" value="1"/>
</dbReference>
<feature type="transmembrane region" description="Helical" evidence="12">
    <location>
        <begin position="76"/>
        <end position="94"/>
    </location>
</feature>
<feature type="region of interest" description="Disordered" evidence="13">
    <location>
        <begin position="568"/>
        <end position="589"/>
    </location>
</feature>
<dbReference type="EMBL" id="FZOO01000004">
    <property type="protein sequence ID" value="SNS42213.1"/>
    <property type="molecule type" value="Genomic_DNA"/>
</dbReference>
<proteinExistence type="inferred from homology"/>
<evidence type="ECO:0000256" key="2">
    <source>
        <dbReference type="ARBA" id="ARBA00007006"/>
    </source>
</evidence>
<evidence type="ECO:0000313" key="17">
    <source>
        <dbReference type="Proteomes" id="UP000198373"/>
    </source>
</evidence>
<feature type="transmembrane region" description="Helical" evidence="12">
    <location>
        <begin position="223"/>
        <end position="252"/>
    </location>
</feature>
<comment type="catalytic activity">
    <reaction evidence="12">
        <text>Na(+)(in) + 2 H(+)(out) = Na(+)(out) + 2 H(+)(in)</text>
        <dbReference type="Rhea" id="RHEA:29251"/>
        <dbReference type="ChEBI" id="CHEBI:15378"/>
        <dbReference type="ChEBI" id="CHEBI:29101"/>
    </reaction>
</comment>
<dbReference type="InterPro" id="IPR004670">
    <property type="entry name" value="NhaA"/>
</dbReference>
<organism evidence="16 17">
    <name type="scientific">Geodermatophilus pulveris</name>
    <dbReference type="NCBI Taxonomy" id="1564159"/>
    <lineage>
        <taxon>Bacteria</taxon>
        <taxon>Bacillati</taxon>
        <taxon>Actinomycetota</taxon>
        <taxon>Actinomycetes</taxon>
        <taxon>Geodermatophilales</taxon>
        <taxon>Geodermatophilaceae</taxon>
        <taxon>Geodermatophilus</taxon>
    </lineage>
</organism>
<evidence type="ECO:0000256" key="6">
    <source>
        <dbReference type="ARBA" id="ARBA00022692"/>
    </source>
</evidence>
<feature type="transmembrane region" description="Helical" evidence="12">
    <location>
        <begin position="410"/>
        <end position="427"/>
    </location>
</feature>
<feature type="domain" description="Thioredoxin" evidence="15">
    <location>
        <begin position="434"/>
        <end position="617"/>
    </location>
</feature>
<feature type="transmembrane region" description="Helical" evidence="12">
    <location>
        <begin position="197"/>
        <end position="216"/>
    </location>
</feature>
<comment type="subcellular location">
    <subcellularLocation>
        <location evidence="1">Cell inner membrane</location>
        <topology evidence="1">Multi-pass membrane protein</topology>
    </subcellularLocation>
    <subcellularLocation>
        <location evidence="12">Cell membrane</location>
        <topology evidence="12">Multi-pass membrane protein</topology>
    </subcellularLocation>
</comment>
<comment type="function">
    <text evidence="12">Na(+)/H(+) antiporter that extrudes sodium in exchange for external protons.</text>
</comment>
<evidence type="ECO:0000256" key="11">
    <source>
        <dbReference type="ARBA" id="ARBA00023201"/>
    </source>
</evidence>
<comment type="similarity">
    <text evidence="2">In the N-terminal section; belongs to the NhaA Na(+)/H(+) (TC 2.A.33) antiporter family.</text>
</comment>
<feature type="transmembrane region" description="Helical" evidence="12">
    <location>
        <begin position="168"/>
        <end position="191"/>
    </location>
</feature>
<dbReference type="Proteomes" id="UP000198373">
    <property type="component" value="Unassembled WGS sequence"/>
</dbReference>
<dbReference type="CDD" id="cd00038">
    <property type="entry name" value="CAP_ED"/>
    <property type="match status" value="1"/>
</dbReference>
<sequence>MTAAPAQQSSLGGGLLARVAPLRRRLRTEAGSAGLLLLATVVALVWANSPFGDSYDTFWHTEFAVRVGGAELSLDLQHWVNDGLMVFFFFVVGLEIKRELVMGELTDRRRAAVPALAAVTGLVVPALVYVAFTLGDEAASAWGVVISTDTAFLLGVLALVGPSCPGQLRLFLLTLAIADDVGALTVIALFYTEDLALGPLAAAVVGLALMVALRYLNVWRGPGYLVLGTGVWVAMYLSGVHPTLAGVVIALFTPAYPARRAEVEDAARRARAYQQSPNPEYARAARLSIDRSVSASERLQTLWQPWTSFLIVPVFALANAGVPLDAGTLRAAATSPVTLGVVAGLVAGKLAGILVGTGLAVRLRLGELAPGLTGLQLAGGAALSGIGFTISLFIVDLAFDDEVRADQARVGVLAASLLAALLGWGLFRLADRRRPAGAGTRPVLLDPPVDAARDHVRGPADAPLTLVEYGDFECPFCGRATGTVEELRERFGDRLRYVFRHVPLVDVHAHAQLAAEAAEAAAAQGRFWEMHDRLFAHQDRLTVSDLLDHAAALALDVQRFARELGSGRHGRRVEEDVESAEASGVEGTPTFFVGGRRHTGPHDTDSLAAALLAAAGEDGLPVASGATRAGGGTPGPTLPLIGPRRGGDRGSAVDGTATVPADLPETPDRDGAFPRLTDAQLALLQRFGARRRVEPGDTLFREGDPGYDFQVVLSGAVAVVEDLGRVGQRVISVHGERRFLGELDLFDPAPVSLTALVIRPGEVVTVPDSRMREVFTADHDLKELVLRAFLVRRSLLLQLAADLRIVGRAGSPDSARLQDLARGRRLDAVFVDLDGDDDGAALLADLDVVEADLPVVVWRGGRVLRNPTDDELIAAVESGG</sequence>
<keyword evidence="17" id="KW-1185">Reference proteome</keyword>
<dbReference type="SUPFAM" id="SSF52833">
    <property type="entry name" value="Thioredoxin-like"/>
    <property type="match status" value="1"/>
</dbReference>
<dbReference type="Gene3D" id="2.60.120.10">
    <property type="entry name" value="Jelly Rolls"/>
    <property type="match status" value="1"/>
</dbReference>
<evidence type="ECO:0000256" key="9">
    <source>
        <dbReference type="ARBA" id="ARBA00023065"/>
    </source>
</evidence>
<dbReference type="NCBIfam" id="TIGR00773">
    <property type="entry name" value="NhaA"/>
    <property type="match status" value="1"/>
</dbReference>
<keyword evidence="7 12" id="KW-1133">Transmembrane helix</keyword>
<keyword evidence="3 12" id="KW-0813">Transport</keyword>
<protein>
    <recommendedName>
        <fullName evidence="12">Na(+)/H(+) antiporter NhaA</fullName>
    </recommendedName>
    <alternativeName>
        <fullName evidence="12">Sodium/proton antiporter NhaA</fullName>
    </alternativeName>
</protein>
<keyword evidence="5 12" id="KW-1003">Cell membrane</keyword>
<accession>A0A239EDY1</accession>
<dbReference type="InterPro" id="IPR036249">
    <property type="entry name" value="Thioredoxin-like_sf"/>
</dbReference>
<evidence type="ECO:0000313" key="16">
    <source>
        <dbReference type="EMBL" id="SNS42213.1"/>
    </source>
</evidence>
<dbReference type="HAMAP" id="MF_01844">
    <property type="entry name" value="NhaA"/>
    <property type="match status" value="1"/>
</dbReference>
<dbReference type="InterPro" id="IPR023171">
    <property type="entry name" value="Na/H_antiporter_dom_sf"/>
</dbReference>
<evidence type="ECO:0000256" key="3">
    <source>
        <dbReference type="ARBA" id="ARBA00022448"/>
    </source>
</evidence>
<feature type="transmembrane region" description="Helical" evidence="12">
    <location>
        <begin position="115"/>
        <end position="135"/>
    </location>
</feature>
<evidence type="ECO:0000256" key="13">
    <source>
        <dbReference type="SAM" id="MobiDB-lite"/>
    </source>
</evidence>
<dbReference type="InterPro" id="IPR012336">
    <property type="entry name" value="Thioredoxin-like_fold"/>
</dbReference>
<gene>
    <name evidence="12" type="primary">nhaA</name>
    <name evidence="16" type="ORF">SAMN06893096_10446</name>
</gene>
<dbReference type="PROSITE" id="PS51352">
    <property type="entry name" value="THIOREDOXIN_2"/>
    <property type="match status" value="1"/>
</dbReference>
<evidence type="ECO:0000259" key="14">
    <source>
        <dbReference type="PROSITE" id="PS50042"/>
    </source>
</evidence>